<dbReference type="AlphaFoldDB" id="D2VD07"/>
<feature type="compositionally biased region" description="Polar residues" evidence="1">
    <location>
        <begin position="1"/>
        <end position="10"/>
    </location>
</feature>
<keyword evidence="3" id="KW-1185">Reference proteome</keyword>
<dbReference type="KEGG" id="ngr:NAEGRDRAFT_66754"/>
<evidence type="ECO:0000256" key="1">
    <source>
        <dbReference type="SAM" id="MobiDB-lite"/>
    </source>
</evidence>
<organism evidence="3">
    <name type="scientific">Naegleria gruberi</name>
    <name type="common">Amoeba</name>
    <dbReference type="NCBI Taxonomy" id="5762"/>
    <lineage>
        <taxon>Eukaryota</taxon>
        <taxon>Discoba</taxon>
        <taxon>Heterolobosea</taxon>
        <taxon>Tetramitia</taxon>
        <taxon>Eutetramitia</taxon>
        <taxon>Vahlkampfiidae</taxon>
        <taxon>Naegleria</taxon>
    </lineage>
</organism>
<dbReference type="OMA" id="GMRPLIQ"/>
<dbReference type="RefSeq" id="XP_002678143.1">
    <property type="nucleotide sequence ID" value="XM_002678097.1"/>
</dbReference>
<feature type="compositionally biased region" description="Basic residues" evidence="1">
    <location>
        <begin position="19"/>
        <end position="28"/>
    </location>
</feature>
<feature type="region of interest" description="Disordered" evidence="1">
    <location>
        <begin position="306"/>
        <end position="351"/>
    </location>
</feature>
<dbReference type="OrthoDB" id="10257682at2759"/>
<sequence length="351" mass="39211">MSQLASSNNVAGGGTEKKAIKKPLKKASTKSSSQSLEIKKKTSTRKSKAASTTSNNDHDGFLDTTATTTTSNVVKKPGTWWFWYYKQALATGSEIPKFTIQGRKSLLGLILGNRNQLSSDELTKSHCLIFFPKADHSTDQFTTSLLQSFKSSVVLSKQQKNIHIFITCPSLETFDLNTKNVPSGINIWADLNGEIANLFGMRPLIQDINLDDLLSDEKKKNTYSKQTIIGMFFTLDKKIVKSPAFQPKLQTVTLDIIKSIYDFMDKSQYNFAKITNKDSLASDLSENDLKTLHAAAYNDYQRELKQMESDLNPSKKSTSSSTNKKKTTTSKTKSINKNTPTKEPPQRYSKL</sequence>
<gene>
    <name evidence="2" type="ORF">NAEGRDRAFT_66754</name>
</gene>
<dbReference type="InParanoid" id="D2VD07"/>
<proteinExistence type="predicted"/>
<dbReference type="GeneID" id="8850600"/>
<feature type="compositionally biased region" description="Low complexity" evidence="1">
    <location>
        <begin position="312"/>
        <end position="322"/>
    </location>
</feature>
<evidence type="ECO:0000313" key="2">
    <source>
        <dbReference type="EMBL" id="EFC45399.1"/>
    </source>
</evidence>
<dbReference type="VEuPathDB" id="AmoebaDB:NAEGRDRAFT_66754"/>
<accession>D2VD07</accession>
<feature type="region of interest" description="Disordered" evidence="1">
    <location>
        <begin position="1"/>
        <end position="64"/>
    </location>
</feature>
<dbReference type="EMBL" id="GG738863">
    <property type="protein sequence ID" value="EFC45399.1"/>
    <property type="molecule type" value="Genomic_DNA"/>
</dbReference>
<protein>
    <submittedName>
        <fullName evidence="2">Predicted protein</fullName>
    </submittedName>
</protein>
<reference evidence="2 3" key="1">
    <citation type="journal article" date="2010" name="Cell">
        <title>The genome of Naegleria gruberi illuminates early eukaryotic versatility.</title>
        <authorList>
            <person name="Fritz-Laylin L.K."/>
            <person name="Prochnik S.E."/>
            <person name="Ginger M.L."/>
            <person name="Dacks J.B."/>
            <person name="Carpenter M.L."/>
            <person name="Field M.C."/>
            <person name="Kuo A."/>
            <person name="Paredez A."/>
            <person name="Chapman J."/>
            <person name="Pham J."/>
            <person name="Shu S."/>
            <person name="Neupane R."/>
            <person name="Cipriano M."/>
            <person name="Mancuso J."/>
            <person name="Tu H."/>
            <person name="Salamov A."/>
            <person name="Lindquist E."/>
            <person name="Shapiro H."/>
            <person name="Lucas S."/>
            <person name="Grigoriev I.V."/>
            <person name="Cande W.Z."/>
            <person name="Fulton C."/>
            <person name="Rokhsar D.S."/>
            <person name="Dawson S.C."/>
        </authorList>
    </citation>
    <scope>NUCLEOTIDE SEQUENCE [LARGE SCALE GENOMIC DNA]</scope>
    <source>
        <strain evidence="2 3">NEG-M</strain>
    </source>
</reference>
<dbReference type="Proteomes" id="UP000006671">
    <property type="component" value="Unassembled WGS sequence"/>
</dbReference>
<feature type="compositionally biased region" description="Low complexity" evidence="1">
    <location>
        <begin position="329"/>
        <end position="341"/>
    </location>
</feature>
<name>D2VD07_NAEGR</name>
<evidence type="ECO:0000313" key="3">
    <source>
        <dbReference type="Proteomes" id="UP000006671"/>
    </source>
</evidence>